<comment type="caution">
    <text evidence="2">The sequence shown here is derived from an EMBL/GenBank/DDBJ whole genome shotgun (WGS) entry which is preliminary data.</text>
</comment>
<protein>
    <submittedName>
        <fullName evidence="2">Uncharacterized protein</fullName>
    </submittedName>
</protein>
<sequence>MSAMSLFINSKQTISNLSFHTIYIIRPKTLNNFKLNQFKNILNFSTNIVLKNKLFTPINFSFSKLSSYYNQNLSLLIDNIKNKNFKNTIIHYNSISAFQNSFNLIPKSGSFVHFESNIIENNNHENNFGIVLNDLKFSLSKYSIYKILLPNGKIIEIDSNQILFTIPEFIDRNLMKNLLINNDNNNQTLSIETISHLTYTINVFLLYFTKISNLMLLKDLIRTLYLKDSFLNYQSSLNLLDFSQKLYNISTSLKNNLNIKSNPFGIHALLLSSHFLIYNDPIHFRFLKSNKLPIFNILNPLNQLTTKYFKNPILLSENLENIFNQPNNLIIKSYSSILKKSNEFQIYNILKNDENFKRLILLIKYSIIYSNNKILFKLSKILPIDKINSQNLYNFLINIGIYDNNSNPLLSSGIYGLNMNDPTDLSLIIKDINELQYSLNKGLPIEKLPKRLQRYQPLKNLGNNIENIENNENNEKNEKNENSKSNNKILNKNYSDLLIKIIQDSKSKIWPRIKSKNKRTLYKLTETIAFSVDQESLTNYKFNIFIPFPNQSPNENITIQEPIQIENNLTTFPKLKKFNHSLRINQPCIKLSFNHNLIDSESLTSPIIKVGLDIFKKIEIVDEEWFYNRNAVNLKGLKKMNCWLSLNKLLNLLVEKEKTRIKFGYLKMNNENGGFMNKDNENDKNDENDLIRDKKWIIKNLKLLIDESLSRFCLDKNINIINRNMLEGISNSLDYRVFKKFKIFKWYANSYDSFSFQLSSNPDDITAFVGCLSFLSDSKYYFGKNNGNNEYLPLGVKYYSSFTSLNYIETHLNQWQLFRYLLIESFEIIKNDNNNNNDNKIQWDPNKLEKVTNEHFNKCLSQSEGYIELKNRMKRFKILEKIKKDISDGTNNNNFTKYSLMRCVVTKICKNKIIGYLCDFDIEVEIEIDLQENIPNNNLTIGDRLICSQIIKVDPFEDILIIK</sequence>
<reference evidence="2" key="1">
    <citation type="submission" date="2020-11" db="EMBL/GenBank/DDBJ databases">
        <title>Kefir isolates.</title>
        <authorList>
            <person name="Marcisauskas S."/>
            <person name="Kim Y."/>
            <person name="Blasche S."/>
        </authorList>
    </citation>
    <scope>NUCLEOTIDE SEQUENCE</scope>
    <source>
        <strain evidence="2">Olga-1</strain>
    </source>
</reference>
<dbReference type="Proteomes" id="UP000697127">
    <property type="component" value="Unassembled WGS sequence"/>
</dbReference>
<evidence type="ECO:0000313" key="2">
    <source>
        <dbReference type="EMBL" id="KAG0687459.1"/>
    </source>
</evidence>
<gene>
    <name evidence="2" type="ORF">C6P40_002312</name>
</gene>
<proteinExistence type="predicted"/>
<feature type="region of interest" description="Disordered" evidence="1">
    <location>
        <begin position="464"/>
        <end position="487"/>
    </location>
</feature>
<organism evidence="2 3">
    <name type="scientific">Pichia californica</name>
    <dbReference type="NCBI Taxonomy" id="460514"/>
    <lineage>
        <taxon>Eukaryota</taxon>
        <taxon>Fungi</taxon>
        <taxon>Dikarya</taxon>
        <taxon>Ascomycota</taxon>
        <taxon>Saccharomycotina</taxon>
        <taxon>Pichiomycetes</taxon>
        <taxon>Pichiales</taxon>
        <taxon>Pichiaceae</taxon>
        <taxon>Pichia</taxon>
    </lineage>
</organism>
<feature type="compositionally biased region" description="Basic and acidic residues" evidence="1">
    <location>
        <begin position="473"/>
        <end position="482"/>
    </location>
</feature>
<evidence type="ECO:0000313" key="3">
    <source>
        <dbReference type="Proteomes" id="UP000697127"/>
    </source>
</evidence>
<name>A0A9P6WHT9_9ASCO</name>
<dbReference type="EMBL" id="PUHW01000258">
    <property type="protein sequence ID" value="KAG0687459.1"/>
    <property type="molecule type" value="Genomic_DNA"/>
</dbReference>
<accession>A0A9P6WHT9</accession>
<evidence type="ECO:0000256" key="1">
    <source>
        <dbReference type="SAM" id="MobiDB-lite"/>
    </source>
</evidence>
<dbReference type="AlphaFoldDB" id="A0A9P6WHT9"/>
<keyword evidence="3" id="KW-1185">Reference proteome</keyword>